<accession>A0A062VEJ4</accession>
<name>A0A062VEJ4_9EURY</name>
<reference evidence="1 2" key="1">
    <citation type="journal article" date="2013" name="Nature">
        <title>Anaerobic oxidation of methane coupled to nitrate reduction in a novel archaeal lineage.</title>
        <authorList>
            <person name="Haroon M.F."/>
            <person name="Hu S."/>
            <person name="Shi Y."/>
            <person name="Imelfort M."/>
            <person name="Keller J."/>
            <person name="Hugenholtz P."/>
            <person name="Yuan Z."/>
            <person name="Tyson G.W."/>
        </authorList>
    </citation>
    <scope>NUCLEOTIDE SEQUENCE [LARGE SCALE GENOMIC DNA]</scope>
    <source>
        <strain evidence="1 2">ANME-2d</strain>
    </source>
</reference>
<sequence length="91" mass="11022">MAKEFIREIKGRKYKYLTYWDRVEKRSKQKYLGRVDIEKTIILKVPNEKEAAEVIVKIGGGLIERKHLEKWIKRLKIKENMDMLRSLFVEQ</sequence>
<comment type="caution">
    <text evidence="1">The sequence shown here is derived from an EMBL/GenBank/DDBJ whole genome shotgun (WGS) entry which is preliminary data.</text>
</comment>
<dbReference type="EMBL" id="JMIY01000001">
    <property type="protein sequence ID" value="KCZ73620.1"/>
    <property type="molecule type" value="Genomic_DNA"/>
</dbReference>
<dbReference type="AlphaFoldDB" id="A0A062VEJ4"/>
<evidence type="ECO:0000313" key="2">
    <source>
        <dbReference type="Proteomes" id="UP000027153"/>
    </source>
</evidence>
<proteinExistence type="predicted"/>
<dbReference type="Proteomes" id="UP000027153">
    <property type="component" value="Unassembled WGS sequence"/>
</dbReference>
<dbReference type="OrthoDB" id="145481at2157"/>
<evidence type="ECO:0000313" key="1">
    <source>
        <dbReference type="EMBL" id="KCZ73620.1"/>
    </source>
</evidence>
<dbReference type="RefSeq" id="WP_048089104.1">
    <property type="nucleotide sequence ID" value="NZ_JMIY01000001.1"/>
</dbReference>
<protein>
    <submittedName>
        <fullName evidence="1">Uncharacterized protein</fullName>
    </submittedName>
</protein>
<gene>
    <name evidence="1" type="ORF">ANME2D_00691</name>
</gene>
<keyword evidence="2" id="KW-1185">Reference proteome</keyword>
<organism evidence="1 2">
    <name type="scientific">Candidatus Methanoperedens nitratireducens</name>
    <dbReference type="NCBI Taxonomy" id="1392998"/>
    <lineage>
        <taxon>Archaea</taxon>
        <taxon>Methanobacteriati</taxon>
        <taxon>Methanobacteriota</taxon>
        <taxon>Stenosarchaea group</taxon>
        <taxon>Methanomicrobia</taxon>
        <taxon>Methanosarcinales</taxon>
        <taxon>ANME-2 cluster</taxon>
        <taxon>Candidatus Methanoperedentaceae</taxon>
        <taxon>Candidatus Methanoperedens</taxon>
    </lineage>
</organism>